<dbReference type="EMBL" id="JBETVU010000013">
    <property type="protein sequence ID" value="MES5151053.1"/>
    <property type="molecule type" value="Genomic_DNA"/>
</dbReference>
<name>A0ABV2BCU2_9LACO</name>
<gene>
    <name evidence="1" type="ORF">ABVC42_14570</name>
</gene>
<evidence type="ECO:0000313" key="1">
    <source>
        <dbReference type="EMBL" id="MES5151053.1"/>
    </source>
</evidence>
<dbReference type="RefSeq" id="WP_133476356.1">
    <property type="nucleotide sequence ID" value="NZ_JBETVU010000013.1"/>
</dbReference>
<keyword evidence="2" id="KW-1185">Reference proteome</keyword>
<accession>A0ABV2BCU2</accession>
<sequence>MTERYYTVASNYQMEAENPGSIKHNGKPVASVNVWYHPLLSTDDNSVVVFHQLGDEPDTSKDEIGLLNQRKHFLRFYQSDDEQRAEFVNEIGQIYDIYSEYFSMKKGFAIGCDDNELKQHMANMSNQFGRPLDLHFIPITADIDIVKETNDSNEMLLEPEQVEIKEAIKFLLDNASEFNTDRNLPVQVYGTNAIPVEW</sequence>
<reference evidence="1" key="1">
    <citation type="submission" date="2024-06" db="EMBL/GenBank/DDBJ databases">
        <title>Vaginal Lactobacillus fatty acid response mechanisms reveal a metabolite-targeted strategy for bacterial vaginosis treatment.</title>
        <authorList>
            <person name="Zhu M."/>
            <person name="Blainey P.C."/>
            <person name="Bloom S.M."/>
            <person name="Kwon D.S."/>
        </authorList>
    </citation>
    <scope>NUCLEOTIDE SEQUENCE</scope>
    <source>
        <strain evidence="1">194_F1_1</strain>
    </source>
</reference>
<evidence type="ECO:0000313" key="2">
    <source>
        <dbReference type="Proteomes" id="UP001434419"/>
    </source>
</evidence>
<protein>
    <submittedName>
        <fullName evidence="1">Uncharacterized protein</fullName>
    </submittedName>
</protein>
<organism evidence="1 2">
    <name type="scientific">Lactobacillus crispatus</name>
    <dbReference type="NCBI Taxonomy" id="47770"/>
    <lineage>
        <taxon>Bacteria</taxon>
        <taxon>Bacillati</taxon>
        <taxon>Bacillota</taxon>
        <taxon>Bacilli</taxon>
        <taxon>Lactobacillales</taxon>
        <taxon>Lactobacillaceae</taxon>
        <taxon>Lactobacillus</taxon>
    </lineage>
</organism>
<dbReference type="Proteomes" id="UP001434419">
    <property type="component" value="Unassembled WGS sequence"/>
</dbReference>
<proteinExistence type="predicted"/>
<comment type="caution">
    <text evidence="1">The sequence shown here is derived from an EMBL/GenBank/DDBJ whole genome shotgun (WGS) entry which is preliminary data.</text>
</comment>